<protein>
    <submittedName>
        <fullName evidence="2">Uncharacterized protein</fullName>
    </submittedName>
</protein>
<name>A0ABY7FFV7_MYAAR</name>
<accession>A0ABY7FFV7</accession>
<reference evidence="2" key="1">
    <citation type="submission" date="2022-11" db="EMBL/GenBank/DDBJ databases">
        <title>Centuries of genome instability and evolution in soft-shell clam transmissible cancer (bioRxiv).</title>
        <authorList>
            <person name="Hart S.F.M."/>
            <person name="Yonemitsu M.A."/>
            <person name="Giersch R.M."/>
            <person name="Beal B.F."/>
            <person name="Arriagada G."/>
            <person name="Davis B.W."/>
            <person name="Ostrander E.A."/>
            <person name="Goff S.P."/>
            <person name="Metzger M.J."/>
        </authorList>
    </citation>
    <scope>NUCLEOTIDE SEQUENCE</scope>
    <source>
        <strain evidence="2">MELC-2E11</strain>
        <tissue evidence="2">Siphon/mantle</tissue>
    </source>
</reference>
<feature type="compositionally biased region" description="Polar residues" evidence="1">
    <location>
        <begin position="110"/>
        <end position="121"/>
    </location>
</feature>
<evidence type="ECO:0000313" key="3">
    <source>
        <dbReference type="Proteomes" id="UP001164746"/>
    </source>
</evidence>
<evidence type="ECO:0000313" key="2">
    <source>
        <dbReference type="EMBL" id="WAR20477.1"/>
    </source>
</evidence>
<feature type="compositionally biased region" description="Polar residues" evidence="1">
    <location>
        <begin position="1"/>
        <end position="20"/>
    </location>
</feature>
<feature type="non-terminal residue" evidence="2">
    <location>
        <position position="121"/>
    </location>
</feature>
<dbReference type="Proteomes" id="UP001164746">
    <property type="component" value="Chromosome 11"/>
</dbReference>
<evidence type="ECO:0000256" key="1">
    <source>
        <dbReference type="SAM" id="MobiDB-lite"/>
    </source>
</evidence>
<feature type="region of interest" description="Disordered" evidence="1">
    <location>
        <begin position="89"/>
        <end position="121"/>
    </location>
</feature>
<sequence length="121" mass="12538">TPPTITTPQENTPQKTTATVSHAPPTIPPVAGDNSTTEDHQISTNSADLTSITTNLVSTTTISSIISKSTSTIQSISSTAAIQINNTSPAFSSSESLPNTHTTEHDLVKNTAQESVASMSD</sequence>
<proteinExistence type="predicted"/>
<gene>
    <name evidence="2" type="ORF">MAR_002315</name>
</gene>
<feature type="region of interest" description="Disordered" evidence="1">
    <location>
        <begin position="1"/>
        <end position="44"/>
    </location>
</feature>
<keyword evidence="3" id="KW-1185">Reference proteome</keyword>
<feature type="compositionally biased region" description="Polar residues" evidence="1">
    <location>
        <begin position="89"/>
        <end position="101"/>
    </location>
</feature>
<organism evidence="2 3">
    <name type="scientific">Mya arenaria</name>
    <name type="common">Soft-shell clam</name>
    <dbReference type="NCBI Taxonomy" id="6604"/>
    <lineage>
        <taxon>Eukaryota</taxon>
        <taxon>Metazoa</taxon>
        <taxon>Spiralia</taxon>
        <taxon>Lophotrochozoa</taxon>
        <taxon>Mollusca</taxon>
        <taxon>Bivalvia</taxon>
        <taxon>Autobranchia</taxon>
        <taxon>Heteroconchia</taxon>
        <taxon>Euheterodonta</taxon>
        <taxon>Imparidentia</taxon>
        <taxon>Neoheterodontei</taxon>
        <taxon>Myida</taxon>
        <taxon>Myoidea</taxon>
        <taxon>Myidae</taxon>
        <taxon>Mya</taxon>
    </lineage>
</organism>
<dbReference type="EMBL" id="CP111022">
    <property type="protein sequence ID" value="WAR20477.1"/>
    <property type="molecule type" value="Genomic_DNA"/>
</dbReference>